<keyword evidence="1" id="KW-0732">Signal</keyword>
<evidence type="ECO:0008006" key="4">
    <source>
        <dbReference type="Google" id="ProtNLM"/>
    </source>
</evidence>
<comment type="caution">
    <text evidence="2">The sequence shown here is derived from an EMBL/GenBank/DDBJ whole genome shotgun (WGS) entry which is preliminary data.</text>
</comment>
<evidence type="ECO:0000313" key="3">
    <source>
        <dbReference type="Proteomes" id="UP000024635"/>
    </source>
</evidence>
<protein>
    <recommendedName>
        <fullName evidence="4">Glucuronosyltransferase</fullName>
    </recommendedName>
</protein>
<proteinExistence type="predicted"/>
<accession>A0A016T9L2</accession>
<gene>
    <name evidence="2" type="primary">Acey_s0123.g1156</name>
    <name evidence="2" type="ORF">Y032_0123g1156</name>
</gene>
<evidence type="ECO:0000313" key="2">
    <source>
        <dbReference type="EMBL" id="EYB99351.1"/>
    </source>
</evidence>
<dbReference type="Proteomes" id="UP000024635">
    <property type="component" value="Unassembled WGS sequence"/>
</dbReference>
<dbReference type="SUPFAM" id="SSF53756">
    <property type="entry name" value="UDP-Glycosyltransferase/glycogen phosphorylase"/>
    <property type="match status" value="1"/>
</dbReference>
<reference evidence="3" key="1">
    <citation type="journal article" date="2015" name="Nat. Genet.">
        <title>The genome and transcriptome of the zoonotic hookworm Ancylostoma ceylanicum identify infection-specific gene families.</title>
        <authorList>
            <person name="Schwarz E.M."/>
            <person name="Hu Y."/>
            <person name="Antoshechkin I."/>
            <person name="Miller M.M."/>
            <person name="Sternberg P.W."/>
            <person name="Aroian R.V."/>
        </authorList>
    </citation>
    <scope>NUCLEOTIDE SEQUENCE</scope>
    <source>
        <strain evidence="3">HY135</strain>
    </source>
</reference>
<name>A0A016T9L2_9BILA</name>
<dbReference type="EMBL" id="JARK01001459">
    <property type="protein sequence ID" value="EYB99351.1"/>
    <property type="molecule type" value="Genomic_DNA"/>
</dbReference>
<dbReference type="AlphaFoldDB" id="A0A016T9L2"/>
<sequence length="102" mass="11374">MLVPLLLVLSVNACISYKILVVNPKFGYSHMNFMGKIADTLVDAGHEVSYSSLELPINHYPSREEVPFVYNHSLGLDASLGLPRVRNQSETFSWVCFAVKST</sequence>
<feature type="signal peptide" evidence="1">
    <location>
        <begin position="1"/>
        <end position="16"/>
    </location>
</feature>
<dbReference type="STRING" id="53326.A0A016T9L2"/>
<evidence type="ECO:0000256" key="1">
    <source>
        <dbReference type="SAM" id="SignalP"/>
    </source>
</evidence>
<keyword evidence="3" id="KW-1185">Reference proteome</keyword>
<organism evidence="2 3">
    <name type="scientific">Ancylostoma ceylanicum</name>
    <dbReference type="NCBI Taxonomy" id="53326"/>
    <lineage>
        <taxon>Eukaryota</taxon>
        <taxon>Metazoa</taxon>
        <taxon>Ecdysozoa</taxon>
        <taxon>Nematoda</taxon>
        <taxon>Chromadorea</taxon>
        <taxon>Rhabditida</taxon>
        <taxon>Rhabditina</taxon>
        <taxon>Rhabditomorpha</taxon>
        <taxon>Strongyloidea</taxon>
        <taxon>Ancylostomatidae</taxon>
        <taxon>Ancylostomatinae</taxon>
        <taxon>Ancylostoma</taxon>
    </lineage>
</organism>
<feature type="chain" id="PRO_5001490747" description="Glucuronosyltransferase" evidence="1">
    <location>
        <begin position="17"/>
        <end position="102"/>
    </location>
</feature>
<dbReference type="OrthoDB" id="5835829at2759"/>